<gene>
    <name evidence="1" type="ORF">A2174_02065</name>
</gene>
<dbReference type="Pfam" id="PF05635">
    <property type="entry name" value="23S_rRNA_IVP"/>
    <property type="match status" value="1"/>
</dbReference>
<proteinExistence type="predicted"/>
<dbReference type="SUPFAM" id="SSF158446">
    <property type="entry name" value="IVS-encoded protein-like"/>
    <property type="match status" value="1"/>
</dbReference>
<dbReference type="InterPro" id="IPR012657">
    <property type="entry name" value="23S_rRNA-intervening_sequence"/>
</dbReference>
<dbReference type="CDD" id="cd16377">
    <property type="entry name" value="23S_rRNA_IVP_like"/>
    <property type="match status" value="1"/>
</dbReference>
<dbReference type="Proteomes" id="UP000177725">
    <property type="component" value="Unassembled WGS sequence"/>
</dbReference>
<protein>
    <recommendedName>
        <fullName evidence="3">Four helix bundle protein</fullName>
    </recommendedName>
</protein>
<evidence type="ECO:0000313" key="2">
    <source>
        <dbReference type="Proteomes" id="UP000177725"/>
    </source>
</evidence>
<dbReference type="InterPro" id="IPR036583">
    <property type="entry name" value="23S_rRNA_IVS_sf"/>
</dbReference>
<dbReference type="PANTHER" id="PTHR38471">
    <property type="entry name" value="FOUR HELIX BUNDLE PROTEIN"/>
    <property type="match status" value="1"/>
</dbReference>
<dbReference type="EMBL" id="MHMV01000039">
    <property type="protein sequence ID" value="OGZ33780.1"/>
    <property type="molecule type" value="Genomic_DNA"/>
</dbReference>
<name>A0A1G2F829_9BACT</name>
<dbReference type="NCBIfam" id="TIGR02436">
    <property type="entry name" value="four helix bundle protein"/>
    <property type="match status" value="1"/>
</dbReference>
<dbReference type="Gene3D" id="1.20.1440.60">
    <property type="entry name" value="23S rRNA-intervening sequence"/>
    <property type="match status" value="1"/>
</dbReference>
<organism evidence="1 2">
    <name type="scientific">Candidatus Portnoybacteria bacterium RBG_13_41_18</name>
    <dbReference type="NCBI Taxonomy" id="1801991"/>
    <lineage>
        <taxon>Bacteria</taxon>
        <taxon>Candidatus Portnoyibacteriota</taxon>
    </lineage>
</organism>
<evidence type="ECO:0000313" key="1">
    <source>
        <dbReference type="EMBL" id="OGZ33780.1"/>
    </source>
</evidence>
<sequence length="124" mass="14323">MDKIRTFTDLKVWQEGHELVIIIYKITKVFPREEIFSLTNQMRRAAASITSNIAEGFGRQGYKEKIQFYYLAQGSLIELKNQILIAKDVGYLENRDFENLANKANDVHRLLQGLITKSKSILNS</sequence>
<dbReference type="PANTHER" id="PTHR38471:SF2">
    <property type="entry name" value="FOUR HELIX BUNDLE PROTEIN"/>
    <property type="match status" value="1"/>
</dbReference>
<dbReference type="AlphaFoldDB" id="A0A1G2F829"/>
<accession>A0A1G2F829</accession>
<evidence type="ECO:0008006" key="3">
    <source>
        <dbReference type="Google" id="ProtNLM"/>
    </source>
</evidence>
<comment type="caution">
    <text evidence="1">The sequence shown here is derived from an EMBL/GenBank/DDBJ whole genome shotgun (WGS) entry which is preliminary data.</text>
</comment>
<reference evidence="1 2" key="1">
    <citation type="journal article" date="2016" name="Nat. Commun.">
        <title>Thousands of microbial genomes shed light on interconnected biogeochemical processes in an aquifer system.</title>
        <authorList>
            <person name="Anantharaman K."/>
            <person name="Brown C.T."/>
            <person name="Hug L.A."/>
            <person name="Sharon I."/>
            <person name="Castelle C.J."/>
            <person name="Probst A.J."/>
            <person name="Thomas B.C."/>
            <person name="Singh A."/>
            <person name="Wilkins M.J."/>
            <person name="Karaoz U."/>
            <person name="Brodie E.L."/>
            <person name="Williams K.H."/>
            <person name="Hubbard S.S."/>
            <person name="Banfield J.F."/>
        </authorList>
    </citation>
    <scope>NUCLEOTIDE SEQUENCE [LARGE SCALE GENOMIC DNA]</scope>
</reference>